<dbReference type="EMBL" id="CP026247">
    <property type="protein sequence ID" value="AWP01456.1"/>
    <property type="molecule type" value="Genomic_DNA"/>
</dbReference>
<gene>
    <name evidence="2" type="ORF">SMAX5B_012334</name>
</gene>
<evidence type="ECO:0000256" key="1">
    <source>
        <dbReference type="SAM" id="MobiDB-lite"/>
    </source>
</evidence>
<evidence type="ECO:0000313" key="3">
    <source>
        <dbReference type="Proteomes" id="UP000246464"/>
    </source>
</evidence>
<organism evidence="2 3">
    <name type="scientific">Scophthalmus maximus</name>
    <name type="common">Turbot</name>
    <name type="synonym">Psetta maxima</name>
    <dbReference type="NCBI Taxonomy" id="52904"/>
    <lineage>
        <taxon>Eukaryota</taxon>
        <taxon>Metazoa</taxon>
        <taxon>Chordata</taxon>
        <taxon>Craniata</taxon>
        <taxon>Vertebrata</taxon>
        <taxon>Euteleostomi</taxon>
        <taxon>Actinopterygii</taxon>
        <taxon>Neopterygii</taxon>
        <taxon>Teleostei</taxon>
        <taxon>Neoteleostei</taxon>
        <taxon>Acanthomorphata</taxon>
        <taxon>Carangaria</taxon>
        <taxon>Pleuronectiformes</taxon>
        <taxon>Pleuronectoidei</taxon>
        <taxon>Scophthalmidae</taxon>
        <taxon>Scophthalmus</taxon>
    </lineage>
</organism>
<evidence type="ECO:0000313" key="2">
    <source>
        <dbReference type="EMBL" id="AWP01456.1"/>
    </source>
</evidence>
<accession>A0A2U9BCD7</accession>
<proteinExistence type="predicted"/>
<feature type="region of interest" description="Disordered" evidence="1">
    <location>
        <begin position="1"/>
        <end position="21"/>
    </location>
</feature>
<dbReference type="Proteomes" id="UP000246464">
    <property type="component" value="Chromosome 5"/>
</dbReference>
<keyword evidence="3" id="KW-1185">Reference proteome</keyword>
<reference evidence="2 3" key="1">
    <citation type="submission" date="2017-12" db="EMBL/GenBank/DDBJ databases">
        <title>Integrating genomic resources of turbot (Scophthalmus maximus) in depth evaluation of genetic and physical mapping variation across individuals.</title>
        <authorList>
            <person name="Martinez P."/>
        </authorList>
    </citation>
    <scope>NUCLEOTIDE SEQUENCE [LARGE SCALE GENOMIC DNA]</scope>
</reference>
<name>A0A2U9BCD7_SCOMX</name>
<feature type="compositionally biased region" description="Basic and acidic residues" evidence="1">
    <location>
        <begin position="1"/>
        <end position="17"/>
    </location>
</feature>
<sequence length="96" mass="10863">MSAEIHLERRKNVDLRGETPASAFAPRVPTVTLINHRELRDKHTGHRLQRGSLDPKLAPSSRYRCGEAVGHRTIVSLFCSSSLMVHMQAMRVHHSE</sequence>
<dbReference type="AlphaFoldDB" id="A0A2U9BCD7"/>
<protein>
    <submittedName>
        <fullName evidence="2">Uncharacterized protein</fullName>
    </submittedName>
</protein>